<dbReference type="GO" id="GO:0032589">
    <property type="term" value="C:neuron projection membrane"/>
    <property type="evidence" value="ECO:0007669"/>
    <property type="project" value="TreeGrafter"/>
</dbReference>
<dbReference type="AlphaFoldDB" id="A0A0M8ZQW0"/>
<dbReference type="InterPro" id="IPR003598">
    <property type="entry name" value="Ig_sub2"/>
</dbReference>
<keyword evidence="2" id="KW-0472">Membrane</keyword>
<dbReference type="FunFam" id="2.60.40.10:FF:000533">
    <property type="entry name" value="Uncharacterized protein, isoform A"/>
    <property type="match status" value="1"/>
</dbReference>
<dbReference type="SMART" id="SM00409">
    <property type="entry name" value="IG"/>
    <property type="match status" value="2"/>
</dbReference>
<evidence type="ECO:0000256" key="2">
    <source>
        <dbReference type="SAM" id="Phobius"/>
    </source>
</evidence>
<keyword evidence="2" id="KW-0812">Transmembrane</keyword>
<dbReference type="InterPro" id="IPR007110">
    <property type="entry name" value="Ig-like_dom"/>
</dbReference>
<dbReference type="InterPro" id="IPR036179">
    <property type="entry name" value="Ig-like_dom_sf"/>
</dbReference>
<feature type="domain" description="Ig-like" evidence="3">
    <location>
        <begin position="548"/>
        <end position="654"/>
    </location>
</feature>
<accession>A0A0M8ZQW0</accession>
<dbReference type="Proteomes" id="UP000053105">
    <property type="component" value="Unassembled WGS sequence"/>
</dbReference>
<organism evidence="4 5">
    <name type="scientific">Melipona quadrifasciata</name>
    <dbReference type="NCBI Taxonomy" id="166423"/>
    <lineage>
        <taxon>Eukaryota</taxon>
        <taxon>Metazoa</taxon>
        <taxon>Ecdysozoa</taxon>
        <taxon>Arthropoda</taxon>
        <taxon>Hexapoda</taxon>
        <taxon>Insecta</taxon>
        <taxon>Pterygota</taxon>
        <taxon>Neoptera</taxon>
        <taxon>Endopterygota</taxon>
        <taxon>Hymenoptera</taxon>
        <taxon>Apocrita</taxon>
        <taxon>Aculeata</taxon>
        <taxon>Apoidea</taxon>
        <taxon>Anthophila</taxon>
        <taxon>Apidae</taxon>
        <taxon>Melipona</taxon>
    </lineage>
</organism>
<reference evidence="4 5" key="1">
    <citation type="submission" date="2015-07" db="EMBL/GenBank/DDBJ databases">
        <title>The genome of Melipona quadrifasciata.</title>
        <authorList>
            <person name="Pan H."/>
            <person name="Kapheim K."/>
        </authorList>
    </citation>
    <scope>NUCLEOTIDE SEQUENCE [LARGE SCALE GENOMIC DNA]</scope>
    <source>
        <strain evidence="4">0111107301</strain>
        <tissue evidence="4">Whole body</tissue>
    </source>
</reference>
<dbReference type="Pfam" id="PF13927">
    <property type="entry name" value="Ig_3"/>
    <property type="match status" value="1"/>
</dbReference>
<keyword evidence="2" id="KW-1133">Transmembrane helix</keyword>
<evidence type="ECO:0000259" key="3">
    <source>
        <dbReference type="PROSITE" id="PS50835"/>
    </source>
</evidence>
<dbReference type="EMBL" id="KQ435896">
    <property type="protein sequence ID" value="KOX69275.1"/>
    <property type="molecule type" value="Genomic_DNA"/>
</dbReference>
<dbReference type="OrthoDB" id="10010359at2759"/>
<dbReference type="InterPro" id="IPR013783">
    <property type="entry name" value="Ig-like_fold"/>
</dbReference>
<evidence type="ECO:0000313" key="5">
    <source>
        <dbReference type="Proteomes" id="UP000053105"/>
    </source>
</evidence>
<feature type="compositionally biased region" description="Low complexity" evidence="1">
    <location>
        <begin position="165"/>
        <end position="177"/>
    </location>
</feature>
<feature type="region of interest" description="Disordered" evidence="1">
    <location>
        <begin position="156"/>
        <end position="211"/>
    </location>
</feature>
<dbReference type="SMART" id="SM00408">
    <property type="entry name" value="IGc2"/>
    <property type="match status" value="1"/>
</dbReference>
<dbReference type="Gene3D" id="2.60.40.10">
    <property type="entry name" value="Immunoglobulins"/>
    <property type="match status" value="2"/>
</dbReference>
<sequence>MCGRTNGKDFRSVLQSETLSHPSNVSRDLEMREFILKKGEEGNSKITRKRWKGIHFPGKPVPMLYRGAYRETKTIFLMVLSISFAGGSSLASVVAGNKPLNKPDFDDIGQRNVTAIVGQTAELNCFVKHPGDRVVSDDSFLRKDIAASKTVHLGQRVDRDICPPSTAESRAAEEASAGQTGGLPRGGHRVTAPSPTANEPIKHTRPSSYRGQPSLFLYRATERNKRKDDGHCPTRVTSVDRCTVRESSLGQSQYSFNLQYNLTTGALNFNMFNWNTGYMATFIKFEKKNTALLTTLLSLMQFIIRIIMIVNQCDDIASELTRQRKAENLREEDAKQDLKAKAFDERMENCERTSGTVAPIGTKLLTGGRIINVPLHFFHDIMQTDKLVTVVPDESRSESFQDIFVPTVTKHSPSFRKIFTNFGKHCRIISAILKYKDTQNLTMDLAKAHWPTIVDYPKPSFRPLLPPLMPNAVYPWMSEQRLKNLKTQKVSWIRKRDLHILTSSIYAYTGDERFSVKHPEASDEWTLKIDYVQQRDAGVYECQVNTEPKLNLAFTLRVEAAQAKILGPEDVYVKKGSTISLTCSVNVQSTPPSSVSWHHGGAVLDFNSPRGGVSLETEKTESSTTSRLLVTQARLTDSGNYTCIPSNANPASVMVHVLNGEHPAAMQHGGSCGVTPTILLATFTLVISNLLRKISCDLSFRVKLRSNNEKLLVEQGDGTVKYLKTLDAVGKKRERGKAIAFRLGVTAKTDQWGADGSDCLPQTLKLAKTAPTTRDKTPTPRTVSRSLVKSVKSTTVKTVGERFPGKLPINRQRNQNAGYNKEHKLQPWFPWGLDGSTANPVWLPVGNKDDIHVLVVEEQFSQRNTIDTGQRREIVVSTRGMREHPTVNLRIFISYAFNVFSGNRLEFFNRNSHSNDETARSTHCQDLDMHVHSENTGAGTPQISAMLSVEEDRGTEMRVRPRRAIHTALISRPANMNEELTWITKDKRSDS</sequence>
<dbReference type="GO" id="GO:0050808">
    <property type="term" value="P:synapse organization"/>
    <property type="evidence" value="ECO:0007669"/>
    <property type="project" value="TreeGrafter"/>
</dbReference>
<dbReference type="InterPro" id="IPR037448">
    <property type="entry name" value="Zig-8"/>
</dbReference>
<dbReference type="SUPFAM" id="SSF48726">
    <property type="entry name" value="Immunoglobulin"/>
    <property type="match status" value="2"/>
</dbReference>
<proteinExistence type="predicted"/>
<evidence type="ECO:0000313" key="4">
    <source>
        <dbReference type="EMBL" id="KOX69275.1"/>
    </source>
</evidence>
<name>A0A0M8ZQW0_9HYME</name>
<dbReference type="STRING" id="166423.A0A0M8ZQW0"/>
<gene>
    <name evidence="4" type="ORF">WN51_04311</name>
</gene>
<dbReference type="PROSITE" id="PS50835">
    <property type="entry name" value="IG_LIKE"/>
    <property type="match status" value="1"/>
</dbReference>
<feature type="transmembrane region" description="Helical" evidence="2">
    <location>
        <begin position="75"/>
        <end position="95"/>
    </location>
</feature>
<evidence type="ECO:0000256" key="1">
    <source>
        <dbReference type="SAM" id="MobiDB-lite"/>
    </source>
</evidence>
<dbReference type="PANTHER" id="PTHR23279:SF6">
    <property type="entry name" value="DEFECTIVE PROBOSCIS EXTENSION RESPONSE 7, ISOFORM F"/>
    <property type="match status" value="1"/>
</dbReference>
<dbReference type="CDD" id="cd00096">
    <property type="entry name" value="Ig"/>
    <property type="match status" value="1"/>
</dbReference>
<protein>
    <recommendedName>
        <fullName evidence="3">Ig-like domain-containing protein</fullName>
    </recommendedName>
</protein>
<dbReference type="PANTHER" id="PTHR23279">
    <property type="entry name" value="DEFECTIVE PROBOSCIS EXTENSION RESPONSE DPR -RELATED"/>
    <property type="match status" value="1"/>
</dbReference>
<dbReference type="InterPro" id="IPR003599">
    <property type="entry name" value="Ig_sub"/>
</dbReference>
<keyword evidence="5" id="KW-1185">Reference proteome</keyword>